<gene>
    <name evidence="1" type="ORF">GMA92_07510</name>
</gene>
<proteinExistence type="predicted"/>
<dbReference type="Proteomes" id="UP000487649">
    <property type="component" value="Unassembled WGS sequence"/>
</dbReference>
<sequence length="274" mass="30505">MKFKRWSVKYLVCTSILFTTLSLVMGCSANKAGGGADDSYVLVNELEFINQTLEQRSEGNYIYQAQIKNNSKFIIRGISIDIELSNGNYTTISTQDTLKSGDISGFIQCFGPSSGRIEDMKATRILINMYDENMVHTVVEYDVNQNKYTYTPGEAFSAETPKVTVTDLEFMNPTLTVPSNASGSVFETSLKNNSDYAIMGLVYTFEMNNGKNVNLMVVDTIGARESIGPISCTGPESGNMEDMETKTIKYTIIDEKGTSQTITYDVRLNQYFIK</sequence>
<evidence type="ECO:0000313" key="1">
    <source>
        <dbReference type="EMBL" id="MTK21264.1"/>
    </source>
</evidence>
<comment type="caution">
    <text evidence="1">The sequence shown here is derived from an EMBL/GenBank/DDBJ whole genome shotgun (WGS) entry which is preliminary data.</text>
</comment>
<protein>
    <submittedName>
        <fullName evidence="1">Uncharacterized protein</fullName>
    </submittedName>
</protein>
<evidence type="ECO:0000313" key="2">
    <source>
        <dbReference type="Proteomes" id="UP000487649"/>
    </source>
</evidence>
<name>A0A6A8SIE7_9FIRM</name>
<organism evidence="1 2">
    <name type="scientific">Turicibacter sanguinis</name>
    <dbReference type="NCBI Taxonomy" id="154288"/>
    <lineage>
        <taxon>Bacteria</taxon>
        <taxon>Bacillati</taxon>
        <taxon>Bacillota</taxon>
        <taxon>Erysipelotrichia</taxon>
        <taxon>Erysipelotrichales</taxon>
        <taxon>Turicibacteraceae</taxon>
        <taxon>Turicibacter</taxon>
    </lineage>
</organism>
<dbReference type="AlphaFoldDB" id="A0A6A8SIE7"/>
<dbReference type="EMBL" id="WMQE01000014">
    <property type="protein sequence ID" value="MTK21264.1"/>
    <property type="molecule type" value="Genomic_DNA"/>
</dbReference>
<reference evidence="1 2" key="1">
    <citation type="journal article" date="2019" name="Nat. Med.">
        <title>A library of human gut bacterial isolates paired with longitudinal multiomics data enables mechanistic microbiome research.</title>
        <authorList>
            <person name="Poyet M."/>
            <person name="Groussin M."/>
            <person name="Gibbons S.M."/>
            <person name="Avila-Pacheco J."/>
            <person name="Jiang X."/>
            <person name="Kearney S.M."/>
            <person name="Perrotta A.R."/>
            <person name="Berdy B."/>
            <person name="Zhao S."/>
            <person name="Lieberman T.D."/>
            <person name="Swanson P.K."/>
            <person name="Smith M."/>
            <person name="Roesemann S."/>
            <person name="Alexander J.E."/>
            <person name="Rich S.A."/>
            <person name="Livny J."/>
            <person name="Vlamakis H."/>
            <person name="Clish C."/>
            <person name="Bullock K."/>
            <person name="Deik A."/>
            <person name="Scott J."/>
            <person name="Pierce K.A."/>
            <person name="Xavier R.J."/>
            <person name="Alm E.J."/>
        </authorList>
    </citation>
    <scope>NUCLEOTIDE SEQUENCE [LARGE SCALE GENOMIC DNA]</scope>
    <source>
        <strain evidence="1 2">BIOML-A198</strain>
    </source>
</reference>
<dbReference type="PROSITE" id="PS51257">
    <property type="entry name" value="PROKAR_LIPOPROTEIN"/>
    <property type="match status" value="1"/>
</dbReference>
<dbReference type="GeneID" id="60057308"/>
<dbReference type="RefSeq" id="WP_129821268.1">
    <property type="nucleotide sequence ID" value="NZ_CABJBH010000005.1"/>
</dbReference>
<accession>A0A6A8SIE7</accession>